<accession>A0ABY5E2U5</accession>
<dbReference type="RefSeq" id="WP_254576246.1">
    <property type="nucleotide sequence ID" value="NZ_CP100595.1"/>
</dbReference>
<organism evidence="1 2">
    <name type="scientific">Arcobacter roscoffensis</name>
    <dbReference type="NCBI Taxonomy" id="2961520"/>
    <lineage>
        <taxon>Bacteria</taxon>
        <taxon>Pseudomonadati</taxon>
        <taxon>Campylobacterota</taxon>
        <taxon>Epsilonproteobacteria</taxon>
        <taxon>Campylobacterales</taxon>
        <taxon>Arcobacteraceae</taxon>
        <taxon>Arcobacter</taxon>
    </lineage>
</organism>
<protein>
    <submittedName>
        <fullName evidence="1">Uncharacterized protein</fullName>
    </submittedName>
</protein>
<gene>
    <name evidence="1" type="ORF">NJU99_12530</name>
</gene>
<dbReference type="Proteomes" id="UP001060012">
    <property type="component" value="Chromosome"/>
</dbReference>
<keyword evidence="2" id="KW-1185">Reference proteome</keyword>
<evidence type="ECO:0000313" key="2">
    <source>
        <dbReference type="Proteomes" id="UP001060012"/>
    </source>
</evidence>
<sequence length="83" mass="9897">MKLIYLVLEERELEFVATDDNYDALRTEYIKYISTGKQDVYWFNFPNNAELLLCFDELIAIYAEESNEGFEEDYEDDSDETRA</sequence>
<dbReference type="EMBL" id="CP100595">
    <property type="protein sequence ID" value="UTJ06066.1"/>
    <property type="molecule type" value="Genomic_DNA"/>
</dbReference>
<reference evidence="1" key="1">
    <citation type="submission" date="2022-07" db="EMBL/GenBank/DDBJ databases">
        <title>Arcobacter roscoffensis sp. nov., a marine bacterium isolated from coastal seawater collected from Roscoff, France.</title>
        <authorList>
            <person name="Pascual J."/>
            <person name="Lepeaux C."/>
            <person name="Methner A."/>
            <person name="Overmann J."/>
        </authorList>
    </citation>
    <scope>NUCLEOTIDE SEQUENCE</scope>
    <source>
        <strain evidence="1">ARW1-2F2</strain>
    </source>
</reference>
<proteinExistence type="predicted"/>
<name>A0ABY5E2U5_9BACT</name>
<evidence type="ECO:0000313" key="1">
    <source>
        <dbReference type="EMBL" id="UTJ06066.1"/>
    </source>
</evidence>